<evidence type="ECO:0000256" key="1">
    <source>
        <dbReference type="SAM" id="Phobius"/>
    </source>
</evidence>
<accession>A0A1A9HZH2</accession>
<feature type="transmembrane region" description="Helical" evidence="1">
    <location>
        <begin position="6"/>
        <end position="28"/>
    </location>
</feature>
<reference evidence="2 3" key="1">
    <citation type="submission" date="2016-05" db="EMBL/GenBank/DDBJ databases">
        <title>Niabella ginsenosidivorans BS26 whole genome sequencing.</title>
        <authorList>
            <person name="Im W.T."/>
            <person name="Siddiqi M.Z."/>
        </authorList>
    </citation>
    <scope>NUCLEOTIDE SEQUENCE [LARGE SCALE GENOMIC DNA]</scope>
    <source>
        <strain evidence="2 3">BS26</strain>
    </source>
</reference>
<dbReference type="EMBL" id="CP015772">
    <property type="protein sequence ID" value="ANH79861.1"/>
    <property type="molecule type" value="Genomic_DNA"/>
</dbReference>
<feature type="transmembrane region" description="Helical" evidence="1">
    <location>
        <begin position="40"/>
        <end position="60"/>
    </location>
</feature>
<dbReference type="RefSeq" id="WP_067751212.1">
    <property type="nucleotide sequence ID" value="NZ_CP015772.1"/>
</dbReference>
<protein>
    <submittedName>
        <fullName evidence="2">Uncharacterized protein</fullName>
    </submittedName>
</protein>
<gene>
    <name evidence="2" type="ORF">A8C56_01710</name>
</gene>
<sequence length="188" mass="23106">MEETFTHVRTMISIILGFSIAQLLKNAVKLIDHNKLLKPYPLHLLWVFYAFLLIIHFWWWEARLKVVGSWNFLEYLFLIAYTAMYYVLCVLIFPDSISEYKSYKDYFFSRKQWFFSFLIVIFIMDFADTLLKGKDYFHTLHWEYPVRNSVHILLCLLGIRYNHIRFQYLLVILFIVYEITYIFRHYFI</sequence>
<organism evidence="2 3">
    <name type="scientific">Niabella ginsenosidivorans</name>
    <dbReference type="NCBI Taxonomy" id="1176587"/>
    <lineage>
        <taxon>Bacteria</taxon>
        <taxon>Pseudomonadati</taxon>
        <taxon>Bacteroidota</taxon>
        <taxon>Chitinophagia</taxon>
        <taxon>Chitinophagales</taxon>
        <taxon>Chitinophagaceae</taxon>
        <taxon>Niabella</taxon>
    </lineage>
</organism>
<feature type="transmembrane region" description="Helical" evidence="1">
    <location>
        <begin position="168"/>
        <end position="187"/>
    </location>
</feature>
<dbReference type="AlphaFoldDB" id="A0A1A9HZH2"/>
<keyword evidence="3" id="KW-1185">Reference proteome</keyword>
<evidence type="ECO:0000313" key="2">
    <source>
        <dbReference type="EMBL" id="ANH79861.1"/>
    </source>
</evidence>
<name>A0A1A9HZH2_9BACT</name>
<feature type="transmembrane region" description="Helical" evidence="1">
    <location>
        <begin position="113"/>
        <end position="132"/>
    </location>
</feature>
<dbReference type="OrthoDB" id="9803673at2"/>
<evidence type="ECO:0000313" key="3">
    <source>
        <dbReference type="Proteomes" id="UP000077667"/>
    </source>
</evidence>
<dbReference type="KEGG" id="nia:A8C56_01710"/>
<dbReference type="STRING" id="1176587.A8C56_01710"/>
<keyword evidence="1" id="KW-0472">Membrane</keyword>
<keyword evidence="1" id="KW-0812">Transmembrane</keyword>
<proteinExistence type="predicted"/>
<keyword evidence="1" id="KW-1133">Transmembrane helix</keyword>
<feature type="transmembrane region" description="Helical" evidence="1">
    <location>
        <begin position="72"/>
        <end position="93"/>
    </location>
</feature>
<dbReference type="Proteomes" id="UP000077667">
    <property type="component" value="Chromosome"/>
</dbReference>